<evidence type="ECO:0000313" key="1">
    <source>
        <dbReference type="EMBL" id="AHC13871.1"/>
    </source>
</evidence>
<dbReference type="Proteomes" id="UP000018680">
    <property type="component" value="Chromosome"/>
</dbReference>
<evidence type="ECO:0000313" key="2">
    <source>
        <dbReference type="Proteomes" id="UP000018680"/>
    </source>
</evidence>
<dbReference type="HOGENOM" id="CLU_576034_0_0_12"/>
<dbReference type="KEGG" id="slr:L21SP2_0439"/>
<proteinExistence type="predicted"/>
<name>V5WFB6_9SPIO</name>
<dbReference type="STRING" id="1307761.L21SP2_0439"/>
<sequence length="474" mass="53239">MNVYFLRRNSSRRGGGRGRAGRFWVLAALVLLQFSCSAPPFFPGLSNAAKLISRMDPGGGIVIQDIPRWQIDEIGDRSPIRISPPALTGPDMLDTGMYLFFPRGDQPAGKYLFFDARDPEFSSDTQDYLTVTKTLTDINLIFDDMVSNGYYFDYLGIDLYEQDLERWPAGMYPIGSQDGGQGILKVELDGASMNLQAQTPVDTAFESFKATETAALWDNGTAASFLSSDPQYSSEGFSSFTEDYRVLGFSPPYQSSNAADSSRLSYLVFHWPTETAYEIALDYQLQFDQTSPAGTIAMSDPAVHGIIRLPRDDDGRPDERYSPVGFYHRRSNQDSPRSYFSVVDRNISEFITFTWDSSDPGLTERTAEKLLRNGEPVRGRLLNVLHDGTLVFNSQGVLSFYGESDGRWADLNAGSLKFLGERYDSDGEEWRVFFRYELTAEQDSSSNTDEESLFMLEQRLYSIPTAGLYEEIGY</sequence>
<dbReference type="RefSeq" id="WP_024266803.1">
    <property type="nucleotide sequence ID" value="NC_023035.1"/>
</dbReference>
<gene>
    <name evidence="1" type="ORF">L21SP2_0439</name>
</gene>
<dbReference type="AlphaFoldDB" id="V5WFB6"/>
<accession>V5WFB6</accession>
<protein>
    <submittedName>
        <fullName evidence="1">Uncharacterized protein</fullName>
    </submittedName>
</protein>
<dbReference type="EMBL" id="CP006939">
    <property type="protein sequence ID" value="AHC13871.1"/>
    <property type="molecule type" value="Genomic_DNA"/>
</dbReference>
<organism evidence="1 2">
    <name type="scientific">Salinispira pacifica</name>
    <dbReference type="NCBI Taxonomy" id="1307761"/>
    <lineage>
        <taxon>Bacteria</taxon>
        <taxon>Pseudomonadati</taxon>
        <taxon>Spirochaetota</taxon>
        <taxon>Spirochaetia</taxon>
        <taxon>Spirochaetales</taxon>
        <taxon>Spirochaetaceae</taxon>
        <taxon>Salinispira</taxon>
    </lineage>
</organism>
<keyword evidence="2" id="KW-1185">Reference proteome</keyword>
<reference evidence="1 2" key="1">
    <citation type="journal article" date="2015" name="Stand. Genomic Sci.">
        <title>Complete genome sequence and description of Salinispira pacifica gen. nov., sp. nov., a novel spirochaete isolated form a hypersaline microbial mat.</title>
        <authorList>
            <person name="Ben Hania W."/>
            <person name="Joseph M."/>
            <person name="Schumann P."/>
            <person name="Bunk B."/>
            <person name="Fiebig A."/>
            <person name="Sproer C."/>
            <person name="Klenk H.P."/>
            <person name="Fardeau M.L."/>
            <person name="Spring S."/>
        </authorList>
    </citation>
    <scope>NUCLEOTIDE SEQUENCE [LARGE SCALE GENOMIC DNA]</scope>
    <source>
        <strain evidence="1 2">L21-RPul-D2</strain>
    </source>
</reference>